<reference evidence="3 4" key="1">
    <citation type="submission" date="2017-08" db="EMBL/GenBank/DDBJ databases">
        <title>Acidophilic green algal genome provides insights into adaptation to an acidic environment.</title>
        <authorList>
            <person name="Hirooka S."/>
            <person name="Hirose Y."/>
            <person name="Kanesaki Y."/>
            <person name="Higuchi S."/>
            <person name="Fujiwara T."/>
            <person name="Onuma R."/>
            <person name="Era A."/>
            <person name="Ohbayashi R."/>
            <person name="Uzuka A."/>
            <person name="Nozaki H."/>
            <person name="Yoshikawa H."/>
            <person name="Miyagishima S.Y."/>
        </authorList>
    </citation>
    <scope>NUCLEOTIDE SEQUENCE [LARGE SCALE GENOMIC DNA]</scope>
    <source>
        <strain evidence="3 4">NIES-2499</strain>
    </source>
</reference>
<keyword evidence="4" id="KW-1185">Reference proteome</keyword>
<feature type="region of interest" description="Disordered" evidence="1">
    <location>
        <begin position="1"/>
        <end position="68"/>
    </location>
</feature>
<dbReference type="OrthoDB" id="542825at2759"/>
<dbReference type="InterPro" id="IPR000719">
    <property type="entry name" value="Prot_kinase_dom"/>
</dbReference>
<dbReference type="InterPro" id="IPR008271">
    <property type="entry name" value="Ser/Thr_kinase_AS"/>
</dbReference>
<dbReference type="InterPro" id="IPR011009">
    <property type="entry name" value="Kinase-like_dom_sf"/>
</dbReference>
<feature type="domain" description="Protein kinase" evidence="2">
    <location>
        <begin position="184"/>
        <end position="500"/>
    </location>
</feature>
<dbReference type="PANTHER" id="PTHR44329">
    <property type="entry name" value="SERINE/THREONINE-PROTEIN KINASE TNNI3K-RELATED"/>
    <property type="match status" value="1"/>
</dbReference>
<feature type="compositionally biased region" description="Basic and acidic residues" evidence="1">
    <location>
        <begin position="15"/>
        <end position="52"/>
    </location>
</feature>
<gene>
    <name evidence="3" type="ORF">CEUSTIGMA_g1334.t1</name>
</gene>
<dbReference type="InterPro" id="IPR001245">
    <property type="entry name" value="Ser-Thr/Tyr_kinase_cat_dom"/>
</dbReference>
<dbReference type="Pfam" id="PF07714">
    <property type="entry name" value="PK_Tyr_Ser-Thr"/>
    <property type="match status" value="1"/>
</dbReference>
<dbReference type="EMBL" id="BEGY01000005">
    <property type="protein sequence ID" value="GAX73884.1"/>
    <property type="molecule type" value="Genomic_DNA"/>
</dbReference>
<dbReference type="GO" id="GO:0004674">
    <property type="term" value="F:protein serine/threonine kinase activity"/>
    <property type="evidence" value="ECO:0007669"/>
    <property type="project" value="TreeGrafter"/>
</dbReference>
<organism evidence="3 4">
    <name type="scientific">Chlamydomonas eustigma</name>
    <dbReference type="NCBI Taxonomy" id="1157962"/>
    <lineage>
        <taxon>Eukaryota</taxon>
        <taxon>Viridiplantae</taxon>
        <taxon>Chlorophyta</taxon>
        <taxon>core chlorophytes</taxon>
        <taxon>Chlorophyceae</taxon>
        <taxon>CS clade</taxon>
        <taxon>Chlamydomonadales</taxon>
        <taxon>Chlamydomonadaceae</taxon>
        <taxon>Chlamydomonas</taxon>
    </lineage>
</organism>
<dbReference type="SMART" id="SM00220">
    <property type="entry name" value="S_TKc"/>
    <property type="match status" value="1"/>
</dbReference>
<feature type="compositionally biased region" description="Polar residues" evidence="1">
    <location>
        <begin position="1"/>
        <end position="11"/>
    </location>
</feature>
<evidence type="ECO:0000313" key="3">
    <source>
        <dbReference type="EMBL" id="GAX73884.1"/>
    </source>
</evidence>
<dbReference type="PRINTS" id="PR00109">
    <property type="entry name" value="TYRKINASE"/>
</dbReference>
<feature type="compositionally biased region" description="Polar residues" evidence="1">
    <location>
        <begin position="53"/>
        <end position="68"/>
    </location>
</feature>
<dbReference type="SUPFAM" id="SSF56112">
    <property type="entry name" value="Protein kinase-like (PK-like)"/>
    <property type="match status" value="1"/>
</dbReference>
<dbReference type="PANTHER" id="PTHR44329:SF214">
    <property type="entry name" value="PROTEIN KINASE DOMAIN-CONTAINING PROTEIN"/>
    <property type="match status" value="1"/>
</dbReference>
<dbReference type="PROSITE" id="PS00108">
    <property type="entry name" value="PROTEIN_KINASE_ST"/>
    <property type="match status" value="1"/>
</dbReference>
<comment type="caution">
    <text evidence="3">The sequence shown here is derived from an EMBL/GenBank/DDBJ whole genome shotgun (WGS) entry which is preliminary data.</text>
</comment>
<evidence type="ECO:0000259" key="2">
    <source>
        <dbReference type="PROSITE" id="PS50011"/>
    </source>
</evidence>
<dbReference type="PROSITE" id="PS50011">
    <property type="entry name" value="PROTEIN_KINASE_DOM"/>
    <property type="match status" value="1"/>
</dbReference>
<protein>
    <recommendedName>
        <fullName evidence="2">Protein kinase domain-containing protein</fullName>
    </recommendedName>
</protein>
<dbReference type="Proteomes" id="UP000232323">
    <property type="component" value="Unassembled WGS sequence"/>
</dbReference>
<name>A0A250WSS5_9CHLO</name>
<dbReference type="GO" id="GO:0005524">
    <property type="term" value="F:ATP binding"/>
    <property type="evidence" value="ECO:0007669"/>
    <property type="project" value="InterPro"/>
</dbReference>
<proteinExistence type="predicted"/>
<dbReference type="STRING" id="1157962.A0A250WSS5"/>
<dbReference type="AlphaFoldDB" id="A0A250WSS5"/>
<sequence length="564" mass="62222">MGNCFSESATGQKYHATDEPDHPSIKITEEVKAPLHLSLRDDDTNIDAHDTQRPSLKSSGNDELSPSNNAALISQNSKLLGSMHDELSDIRHFKPPTQGSFTMQSSPTMYLSNQQRVQRGRARRASLPDSLKAELAAIADQQTGQLNKSYSKHLSRISMASVTTDATGAVIVYEPGLEDSEGPVKLTRLIGKGGCGRVYTGEWNKEVVAVKVAVGYQPDGEDPDEELIAALEVKRERMTQLEAVLMSKLHHPNIVKTHRIISCAPGIAAAAGPDDIEALKRIKQEGYVDAEHIPSTYRWYIIMEYAPLGSLWQGLRHGRFHRQVGPGQTSVLGWDVWAALEVLLEIASAMHYLAENNVIHGDLKAANILLISSNKDRRGYISKVTDFGFSRILGSNEISTKSKGTVTHMPPELLQEGRLIPACDVFSFGITMWEVLTAQHVYQGISDSQVVCQVVQSNLRPPFPVDAPPRYKELSRACTAMKPEDRPRWKDILDRLNSMRAEICPMGPDSGMVLMRRGGKSRRASLQTYMIDHQQGGQGAKMLQMLQAGKNGRAGSRSQNLEPV</sequence>
<dbReference type="Gene3D" id="3.30.200.20">
    <property type="entry name" value="Phosphorylase Kinase, domain 1"/>
    <property type="match status" value="1"/>
</dbReference>
<accession>A0A250WSS5</accession>
<dbReference type="InterPro" id="IPR051681">
    <property type="entry name" value="Ser/Thr_Kinases-Pseudokinases"/>
</dbReference>
<evidence type="ECO:0000256" key="1">
    <source>
        <dbReference type="SAM" id="MobiDB-lite"/>
    </source>
</evidence>
<evidence type="ECO:0000313" key="4">
    <source>
        <dbReference type="Proteomes" id="UP000232323"/>
    </source>
</evidence>
<dbReference type="Gene3D" id="1.10.510.10">
    <property type="entry name" value="Transferase(Phosphotransferase) domain 1"/>
    <property type="match status" value="1"/>
</dbReference>